<proteinExistence type="inferred from homology"/>
<evidence type="ECO:0000256" key="7">
    <source>
        <dbReference type="SAM" id="Phobius"/>
    </source>
</evidence>
<evidence type="ECO:0000256" key="4">
    <source>
        <dbReference type="ARBA" id="ARBA00023136"/>
    </source>
</evidence>
<dbReference type="Gene3D" id="1.20.1640.10">
    <property type="entry name" value="Multidrug efflux transporter AcrB transmembrane domain"/>
    <property type="match status" value="2"/>
</dbReference>
<dbReference type="Pfam" id="PF02460">
    <property type="entry name" value="Patched"/>
    <property type="match status" value="1"/>
</dbReference>
<dbReference type="PANTHER" id="PTHR45951">
    <property type="entry name" value="PROTEIN DISPATCHED-RELATED"/>
    <property type="match status" value="1"/>
</dbReference>
<dbReference type="SUPFAM" id="SSF82866">
    <property type="entry name" value="Multidrug efflux transporter AcrB transmembrane domain"/>
    <property type="match status" value="3"/>
</dbReference>
<dbReference type="PANTHER" id="PTHR45951:SF3">
    <property type="entry name" value="PROTEIN DISPATCHED"/>
    <property type="match status" value="1"/>
</dbReference>
<protein>
    <recommendedName>
        <fullName evidence="8">SSD domain-containing protein</fullName>
    </recommendedName>
</protein>
<accession>A0A814RFY2</accession>
<dbReference type="OrthoDB" id="193905at2759"/>
<evidence type="ECO:0000313" key="9">
    <source>
        <dbReference type="EMBL" id="CAF1133430.1"/>
    </source>
</evidence>
<evidence type="ECO:0000256" key="3">
    <source>
        <dbReference type="ARBA" id="ARBA00022989"/>
    </source>
</evidence>
<dbReference type="InterPro" id="IPR003392">
    <property type="entry name" value="PTHD_SSD"/>
</dbReference>
<evidence type="ECO:0000259" key="8">
    <source>
        <dbReference type="PROSITE" id="PS50156"/>
    </source>
</evidence>
<evidence type="ECO:0000256" key="1">
    <source>
        <dbReference type="ARBA" id="ARBA00004141"/>
    </source>
</evidence>
<feature type="transmembrane region" description="Helical" evidence="7">
    <location>
        <begin position="651"/>
        <end position="673"/>
    </location>
</feature>
<evidence type="ECO:0000256" key="6">
    <source>
        <dbReference type="ARBA" id="ARBA00038046"/>
    </source>
</evidence>
<feature type="transmembrane region" description="Helical" evidence="7">
    <location>
        <begin position="1342"/>
        <end position="1364"/>
    </location>
</feature>
<feature type="transmembrane region" description="Helical" evidence="7">
    <location>
        <begin position="1180"/>
        <end position="1202"/>
    </location>
</feature>
<evidence type="ECO:0000313" key="10">
    <source>
        <dbReference type="EMBL" id="CAF3897232.1"/>
    </source>
</evidence>
<dbReference type="InterPro" id="IPR000731">
    <property type="entry name" value="SSD"/>
</dbReference>
<evidence type="ECO:0000313" key="11">
    <source>
        <dbReference type="Proteomes" id="UP000663829"/>
    </source>
</evidence>
<dbReference type="PROSITE" id="PS50156">
    <property type="entry name" value="SSD"/>
    <property type="match status" value="1"/>
</dbReference>
<feature type="transmembrane region" description="Helical" evidence="7">
    <location>
        <begin position="547"/>
        <end position="567"/>
    </location>
</feature>
<dbReference type="InterPro" id="IPR052081">
    <property type="entry name" value="Dispatched_Hh_regulator"/>
</dbReference>
<dbReference type="EMBL" id="CAJOBC010006391">
    <property type="protein sequence ID" value="CAF3897232.1"/>
    <property type="molecule type" value="Genomic_DNA"/>
</dbReference>
<keyword evidence="5" id="KW-0325">Glycoprotein</keyword>
<feature type="transmembrane region" description="Helical" evidence="7">
    <location>
        <begin position="685"/>
        <end position="706"/>
    </location>
</feature>
<feature type="transmembrane region" description="Helical" evidence="7">
    <location>
        <begin position="490"/>
        <end position="508"/>
    </location>
</feature>
<dbReference type="GO" id="GO:0016020">
    <property type="term" value="C:membrane"/>
    <property type="evidence" value="ECO:0007669"/>
    <property type="project" value="UniProtKB-SubCell"/>
</dbReference>
<keyword evidence="2 7" id="KW-0812">Transmembrane</keyword>
<comment type="caution">
    <text evidence="9">The sequence shown here is derived from an EMBL/GenBank/DDBJ whole genome shotgun (WGS) entry which is preliminary data.</text>
</comment>
<dbReference type="GO" id="GO:0022857">
    <property type="term" value="F:transmembrane transporter activity"/>
    <property type="evidence" value="ECO:0007669"/>
    <property type="project" value="TreeGrafter"/>
</dbReference>
<comment type="subcellular location">
    <subcellularLocation>
        <location evidence="1">Membrane</location>
        <topology evidence="1">Multi-pass membrane protein</topology>
    </subcellularLocation>
</comment>
<name>A0A814RFY2_9BILA</name>
<feature type="transmembrane region" description="Helical" evidence="7">
    <location>
        <begin position="515"/>
        <end position="535"/>
    </location>
</feature>
<comment type="similarity">
    <text evidence="6">Belongs to the dispatched family.</text>
</comment>
<keyword evidence="11" id="KW-1185">Reference proteome</keyword>
<dbReference type="Proteomes" id="UP000663829">
    <property type="component" value="Unassembled WGS sequence"/>
</dbReference>
<organism evidence="9 11">
    <name type="scientific">Didymodactylos carnosus</name>
    <dbReference type="NCBI Taxonomy" id="1234261"/>
    <lineage>
        <taxon>Eukaryota</taxon>
        <taxon>Metazoa</taxon>
        <taxon>Spiralia</taxon>
        <taxon>Gnathifera</taxon>
        <taxon>Rotifera</taxon>
        <taxon>Eurotatoria</taxon>
        <taxon>Bdelloidea</taxon>
        <taxon>Philodinida</taxon>
        <taxon>Philodinidae</taxon>
        <taxon>Didymodactylos</taxon>
    </lineage>
</organism>
<feature type="domain" description="SSD" evidence="8">
    <location>
        <begin position="510"/>
        <end position="702"/>
    </location>
</feature>
<sequence length="1401" mass="163144">MTKNADNGQFDRYGISKVPDFSDPRKGWGARGPKTIFSQLMVLRHASEKFRLAYDLPLEKYELFDPTEQFEKITTSMIKHESYNSTILAKNDMWKDKDYNLVSEMFYEEHADESGETPDYSDTSLYTWNKERHYGVYDRIIKYVDDKTVNITVDELVRNLPQFETRLPFDLLKSYVFLLDEQYRGQIGRDGMIEFFMERVNSDDDILTLPILYSICSWEERFKKLLNLDNVKSLSLARLVALYNNKTNCHSLTLDDIQRFRQILTTCVPYYINGYMEFLSDNFLNRVATKRDEGITHQEQTKSLYAALRHTCFYRNYTRFIFDHFVDRDWIRNLYDDYNKTTDKYPKVASTMIYITNYQSKLENQSVHDKMCMKRLYFDRTYCLNRGCLKDYVNNALVSSCNKWNYATRKTMPINCKQYCECAFHCENQTKEFVTMEPIYKSKELIVLFEQHFAGKRQMPSYRDEHVKLVALNFANVRERAAMSRISEDMLLVLIAMALIMAITILYLRSVSIALIIIISCAMSIGVSYFIYSVIYRIPIFPFMNLMSAFILIGIGCDDIFVFFDTWEQEKREWLRRKEDENKNAQIIPLTIENKNGSIIDTVLDNKFKLRKSYSHRLSDNHHPEETRQMLLNSEALIEIMSKTLKHAASSMFVTSFTTSAAFFTNMLTNISFVQVFGVFTGTCILLYFIITITAIAAFCIIYELYIQDIISKLSKCFSSRSTAHITVNPSTNSTTKLFKRISLSFNQFRTYLFCYSLPKIIIALRYILVLLFLPMGILGIIGVFHYPKLKVPSTQKVTFFLKDNPMEIYEFQMKKIFEGHSKEEKRLFAYPSISFIFGIVDRDDGYRFDMNDRGKLHLKPLYLNHNNTLEFFKNFTAILGTRTDLFSSNYDLEQDFKQFLSLASDEILITKAADDKAKLNMSSTTYEQMIKFLAQSDINIIRVLVNKTIRGINYQFKDDFSDDEDYINIENDTIDKNVVIQSINELINKNIINYRRYRKNFNKTLQEHYKDQLKSMYNQDQLKNSLTKSYRDQEVEEHQNNALKTAFSCLSGEAGLNNVPPEFCERQINYRRSINWAVLPEKLENNNIRPFAVIITIRGNLNQTDYDSYNDYYFRIKNFFDPYIKNYAPEHLKHAWFSSPGFAFYGVQRELLVGSYSSLVASLGIALLVLFLTSGNLFIAFYALVTITFAIAVSIAMFAAFGWELGIIEAIIVIMSVGLSVDFTVHFGVAYIHTNGKDIRYVRQIAAKNYAHKTLKNALSTNDNDKTDNCFEMEPEHLSTEEFPFTYRQLLNEHQAEREMRVQESVARVGSAVFMAAFTTFAAGFSMTLSSLSSFRQMGQFLMTIMLTSYVFATFFFLPLCAIMGPVGNCGSIPFSTICSFFKDCWCRRRSSQSLPRVCV</sequence>
<keyword evidence="3 7" id="KW-1133">Transmembrane helix</keyword>
<evidence type="ECO:0000256" key="5">
    <source>
        <dbReference type="ARBA" id="ARBA00023180"/>
    </source>
</evidence>
<gene>
    <name evidence="9" type="ORF">GPM918_LOCUS20317</name>
    <name evidence="10" type="ORF">SRO942_LOCUS20314</name>
</gene>
<feature type="transmembrane region" description="Helical" evidence="7">
    <location>
        <begin position="1307"/>
        <end position="1330"/>
    </location>
</feature>
<dbReference type="GO" id="GO:0007224">
    <property type="term" value="P:smoothened signaling pathway"/>
    <property type="evidence" value="ECO:0007669"/>
    <property type="project" value="TreeGrafter"/>
</dbReference>
<dbReference type="EMBL" id="CAJNOQ010006391">
    <property type="protein sequence ID" value="CAF1133430.1"/>
    <property type="molecule type" value="Genomic_DNA"/>
</dbReference>
<reference evidence="9" key="1">
    <citation type="submission" date="2021-02" db="EMBL/GenBank/DDBJ databases">
        <authorList>
            <person name="Nowell W R."/>
        </authorList>
    </citation>
    <scope>NUCLEOTIDE SEQUENCE</scope>
</reference>
<evidence type="ECO:0000256" key="2">
    <source>
        <dbReference type="ARBA" id="ARBA00022692"/>
    </source>
</evidence>
<dbReference type="Proteomes" id="UP000681722">
    <property type="component" value="Unassembled WGS sequence"/>
</dbReference>
<feature type="transmembrane region" description="Helical" evidence="7">
    <location>
        <begin position="767"/>
        <end position="787"/>
    </location>
</feature>
<feature type="transmembrane region" description="Helical" evidence="7">
    <location>
        <begin position="1208"/>
        <end position="1233"/>
    </location>
</feature>
<feature type="transmembrane region" description="Helical" evidence="7">
    <location>
        <begin position="1152"/>
        <end position="1173"/>
    </location>
</feature>
<keyword evidence="4 7" id="KW-0472">Membrane</keyword>